<keyword evidence="1" id="KW-0812">Transmembrane</keyword>
<feature type="transmembrane region" description="Helical" evidence="1">
    <location>
        <begin position="91"/>
        <end position="112"/>
    </location>
</feature>
<organism evidence="2 3">
    <name type="scientific">Bradyrhizobium japonicum</name>
    <dbReference type="NCBI Taxonomy" id="375"/>
    <lineage>
        <taxon>Bacteria</taxon>
        <taxon>Pseudomonadati</taxon>
        <taxon>Pseudomonadota</taxon>
        <taxon>Alphaproteobacteria</taxon>
        <taxon>Hyphomicrobiales</taxon>
        <taxon>Nitrobacteraceae</taxon>
        <taxon>Bradyrhizobium</taxon>
    </lineage>
</organism>
<dbReference type="EMBL" id="JRPN01000003">
    <property type="protein sequence ID" value="KGT80917.1"/>
    <property type="molecule type" value="Genomic_DNA"/>
</dbReference>
<proteinExistence type="predicted"/>
<sequence>MIDSKQASEALAEIDDMVHRVRRSRVYDIASQMMILWGALVFAANIATWLWPREGYPIWFAVYVLGLAGSFAISASKQASTGVRSSFDRRMFVAFLLCIAFGYFCSLVLGHFSPRQQGAFWTVYFMLFYALAGLWLAYAFVAIAVCITVLTLVGYYFVAGDAFVPWMAVVNGAGLIGGGLWMRRS</sequence>
<evidence type="ECO:0000313" key="3">
    <source>
        <dbReference type="Proteomes" id="UP000030377"/>
    </source>
</evidence>
<dbReference type="AlphaFoldDB" id="A0A0A3Y2I0"/>
<feature type="transmembrane region" description="Helical" evidence="1">
    <location>
        <begin position="29"/>
        <end position="51"/>
    </location>
</feature>
<dbReference type="Proteomes" id="UP000030377">
    <property type="component" value="Unassembled WGS sequence"/>
</dbReference>
<reference evidence="2 3" key="1">
    <citation type="submission" date="2014-09" db="EMBL/GenBank/DDBJ databases">
        <title>Draft genome of Bradyrhizobium japonicum Is-34.</title>
        <authorList>
            <person name="Tsurumaru H."/>
            <person name="Yamakawa T."/>
            <person name="Hashimoto S."/>
            <person name="Okizaki K."/>
            <person name="Kanesaki Y."/>
            <person name="Yoshikawa H."/>
            <person name="Yajima S."/>
        </authorList>
    </citation>
    <scope>NUCLEOTIDE SEQUENCE [LARGE SCALE GENOMIC DNA]</scope>
    <source>
        <strain evidence="2 3">Is-34</strain>
    </source>
</reference>
<gene>
    <name evidence="2" type="ORF">MA20_05740</name>
</gene>
<feature type="transmembrane region" description="Helical" evidence="1">
    <location>
        <begin position="124"/>
        <end position="157"/>
    </location>
</feature>
<comment type="caution">
    <text evidence="2">The sequence shown here is derived from an EMBL/GenBank/DDBJ whole genome shotgun (WGS) entry which is preliminary data.</text>
</comment>
<keyword evidence="1" id="KW-1133">Transmembrane helix</keyword>
<evidence type="ECO:0000313" key="2">
    <source>
        <dbReference type="EMBL" id="KGT80917.1"/>
    </source>
</evidence>
<name>A0A0A3Y2I0_BRAJP</name>
<dbReference type="RefSeq" id="WP_028157941.1">
    <property type="nucleotide sequence ID" value="NZ_CP081350.1"/>
</dbReference>
<protein>
    <submittedName>
        <fullName evidence="2">Uncharacterized protein</fullName>
    </submittedName>
</protein>
<evidence type="ECO:0000256" key="1">
    <source>
        <dbReference type="SAM" id="Phobius"/>
    </source>
</evidence>
<keyword evidence="1" id="KW-0472">Membrane</keyword>
<feature type="transmembrane region" description="Helical" evidence="1">
    <location>
        <begin position="163"/>
        <end position="182"/>
    </location>
</feature>
<accession>A0A0A3Y2I0</accession>
<feature type="transmembrane region" description="Helical" evidence="1">
    <location>
        <begin position="58"/>
        <end position="79"/>
    </location>
</feature>